<accession>A0AAD4DTN7</accession>
<keyword evidence="4" id="KW-1185">Reference proteome</keyword>
<dbReference type="RefSeq" id="XP_041228599.1">
    <property type="nucleotide sequence ID" value="XM_041361107.1"/>
</dbReference>
<dbReference type="EMBL" id="JABBWK010000014">
    <property type="protein sequence ID" value="KAG1903024.1"/>
    <property type="molecule type" value="Genomic_DNA"/>
</dbReference>
<dbReference type="InterPro" id="IPR046521">
    <property type="entry name" value="DUF6698"/>
</dbReference>
<dbReference type="Pfam" id="PF20414">
    <property type="entry name" value="DUF6698"/>
    <property type="match status" value="1"/>
</dbReference>
<evidence type="ECO:0000256" key="1">
    <source>
        <dbReference type="SAM" id="MobiDB-lite"/>
    </source>
</evidence>
<protein>
    <submittedName>
        <fullName evidence="2">Uncharacterized protein</fullName>
    </submittedName>
</protein>
<evidence type="ECO:0000313" key="4">
    <source>
        <dbReference type="Proteomes" id="UP001195769"/>
    </source>
</evidence>
<gene>
    <name evidence="3" type="ORF">F5891DRAFT_1019975</name>
    <name evidence="2" type="ORF">F5891DRAFT_1069131</name>
</gene>
<feature type="compositionally biased region" description="Basic residues" evidence="1">
    <location>
        <begin position="412"/>
        <end position="425"/>
    </location>
</feature>
<feature type="compositionally biased region" description="Pro residues" evidence="1">
    <location>
        <begin position="299"/>
        <end position="313"/>
    </location>
</feature>
<comment type="caution">
    <text evidence="2">The sequence shown here is derived from an EMBL/GenBank/DDBJ whole genome shotgun (WGS) entry which is preliminary data.</text>
</comment>
<feature type="compositionally biased region" description="Basic residues" evidence="1">
    <location>
        <begin position="356"/>
        <end position="372"/>
    </location>
</feature>
<feature type="region of interest" description="Disordered" evidence="1">
    <location>
        <begin position="247"/>
        <end position="425"/>
    </location>
</feature>
<evidence type="ECO:0000313" key="3">
    <source>
        <dbReference type="EMBL" id="KAG1903024.1"/>
    </source>
</evidence>
<sequence>MSNKLVTLLYDELKPYITAINSAMSSQRSDDFASLKHPMLEYILTNRNSDTLQPPIPKSSCKSNRGTNHPRLARELCPRKWLDKFDIDVDLGIQRLQDGTWPLLSTNWPSFLYAADAIYDSEDPNIGLFRGHAGIRAFQHLYLGPAAAGSEEHNDDDSKHGRSKSKATMYGLTKVTPQAWAWAMCAAWFSLSACNSYKVCIGSFNLEDFFFAILETLDDPEDPWAVETMAWINEQVFGKHAAKAMTAAADDTDSDLAKMRAKRAARKQGNTTSTSATNNVVRSTTTSPPSVSAAERPSSPAPPLSPPRLPPQVTPSTSSPPRALTPLSDSESFPPSPAKQPPAIPTAILPKPVPVAHKKAKPVPRPKAKPAPKPRSNTRGSARLSAGAIQVEEPTNEAGDTGIPDVNAPAPPKKKPVPRRGKKAA</sequence>
<dbReference type="EMBL" id="JABBWK010000123">
    <property type="protein sequence ID" value="KAG1891753.1"/>
    <property type="molecule type" value="Genomic_DNA"/>
</dbReference>
<dbReference type="Proteomes" id="UP001195769">
    <property type="component" value="Unassembled WGS sequence"/>
</dbReference>
<feature type="compositionally biased region" description="Pro residues" evidence="1">
    <location>
        <begin position="334"/>
        <end position="344"/>
    </location>
</feature>
<dbReference type="GeneID" id="64655405"/>
<feature type="compositionally biased region" description="Low complexity" evidence="1">
    <location>
        <begin position="270"/>
        <end position="298"/>
    </location>
</feature>
<evidence type="ECO:0000313" key="2">
    <source>
        <dbReference type="EMBL" id="KAG1891753.1"/>
    </source>
</evidence>
<dbReference type="AlphaFoldDB" id="A0AAD4DTN7"/>
<proteinExistence type="predicted"/>
<name>A0AAD4DTN7_9AGAM</name>
<reference evidence="2" key="1">
    <citation type="journal article" date="2020" name="New Phytol.">
        <title>Comparative genomics reveals dynamic genome evolution in host specialist ectomycorrhizal fungi.</title>
        <authorList>
            <person name="Lofgren L.A."/>
            <person name="Nguyen N.H."/>
            <person name="Vilgalys R."/>
            <person name="Ruytinx J."/>
            <person name="Liao H.L."/>
            <person name="Branco S."/>
            <person name="Kuo A."/>
            <person name="LaButti K."/>
            <person name="Lipzen A."/>
            <person name="Andreopoulos W."/>
            <person name="Pangilinan J."/>
            <person name="Riley R."/>
            <person name="Hundley H."/>
            <person name="Na H."/>
            <person name="Barry K."/>
            <person name="Grigoriev I.V."/>
            <person name="Stajich J.E."/>
            <person name="Kennedy P.G."/>
        </authorList>
    </citation>
    <scope>NUCLEOTIDE SEQUENCE</scope>
    <source>
        <strain evidence="2">FC203</strain>
    </source>
</reference>
<organism evidence="2 4">
    <name type="scientific">Suillus fuscotomentosus</name>
    <dbReference type="NCBI Taxonomy" id="1912939"/>
    <lineage>
        <taxon>Eukaryota</taxon>
        <taxon>Fungi</taxon>
        <taxon>Dikarya</taxon>
        <taxon>Basidiomycota</taxon>
        <taxon>Agaricomycotina</taxon>
        <taxon>Agaricomycetes</taxon>
        <taxon>Agaricomycetidae</taxon>
        <taxon>Boletales</taxon>
        <taxon>Suillineae</taxon>
        <taxon>Suillaceae</taxon>
        <taxon>Suillus</taxon>
    </lineage>
</organism>